<accession>A0ABT1E1S7</accession>
<evidence type="ECO:0000313" key="3">
    <source>
        <dbReference type="Proteomes" id="UP001523369"/>
    </source>
</evidence>
<evidence type="ECO:0000256" key="1">
    <source>
        <dbReference type="ARBA" id="ARBA00022679"/>
    </source>
</evidence>
<protein>
    <submittedName>
        <fullName evidence="2">Methyltransferase domain-containing protein</fullName>
    </submittedName>
</protein>
<sequence>MSDYVMGRTAEEYERLRRQAEVWSVATARLLDRAGLSPGDRCLDVGCGTGAVMELMAARGGVVTGIDVDATLGAAVDGAFVRADVETDDDAVPVEGFDLVFGRLILLHVADPVAALRRMWRWVAPGGVLVVQDYDMRSVDSYPPLGVVDEWRRVFLGAYAAAGRDVRLGTRLPALFAEAGIGAPDATDVTGRLGTMADSAGMLAATYRSIAPLAVAKSLITESQRDDWLSEIDTATRVYGDHTAVWPLLIGALRRKSAS</sequence>
<proteinExistence type="predicted"/>
<dbReference type="PANTHER" id="PTHR43861:SF3">
    <property type="entry name" value="PUTATIVE (AFU_ORTHOLOGUE AFUA_2G14390)-RELATED"/>
    <property type="match status" value="1"/>
</dbReference>
<comment type="caution">
    <text evidence="2">The sequence shown here is derived from an EMBL/GenBank/DDBJ whole genome shotgun (WGS) entry which is preliminary data.</text>
</comment>
<dbReference type="PANTHER" id="PTHR43861">
    <property type="entry name" value="TRANS-ACONITATE 2-METHYLTRANSFERASE-RELATED"/>
    <property type="match status" value="1"/>
</dbReference>
<keyword evidence="2" id="KW-0489">Methyltransferase</keyword>
<dbReference type="EMBL" id="JAMYJR010000053">
    <property type="protein sequence ID" value="MCO8277096.1"/>
    <property type="molecule type" value="Genomic_DNA"/>
</dbReference>
<dbReference type="Pfam" id="PF13489">
    <property type="entry name" value="Methyltransf_23"/>
    <property type="match status" value="1"/>
</dbReference>
<dbReference type="SUPFAM" id="SSF53335">
    <property type="entry name" value="S-adenosyl-L-methionine-dependent methyltransferases"/>
    <property type="match status" value="1"/>
</dbReference>
<dbReference type="RefSeq" id="WP_253243111.1">
    <property type="nucleotide sequence ID" value="NZ_JAMYJR010000053.1"/>
</dbReference>
<evidence type="ECO:0000313" key="2">
    <source>
        <dbReference type="EMBL" id="MCO8277096.1"/>
    </source>
</evidence>
<dbReference type="GO" id="GO:0008168">
    <property type="term" value="F:methyltransferase activity"/>
    <property type="evidence" value="ECO:0007669"/>
    <property type="project" value="UniProtKB-KW"/>
</dbReference>
<dbReference type="Gene3D" id="3.40.50.150">
    <property type="entry name" value="Vaccinia Virus protein VP39"/>
    <property type="match status" value="1"/>
</dbReference>
<dbReference type="InterPro" id="IPR029063">
    <property type="entry name" value="SAM-dependent_MTases_sf"/>
</dbReference>
<keyword evidence="3" id="KW-1185">Reference proteome</keyword>
<dbReference type="GO" id="GO:0032259">
    <property type="term" value="P:methylation"/>
    <property type="evidence" value="ECO:0007669"/>
    <property type="project" value="UniProtKB-KW"/>
</dbReference>
<dbReference type="CDD" id="cd02440">
    <property type="entry name" value="AdoMet_MTases"/>
    <property type="match status" value="1"/>
</dbReference>
<organism evidence="2 3">
    <name type="scientific">Paractinoplanes aksuensis</name>
    <dbReference type="NCBI Taxonomy" id="2939490"/>
    <lineage>
        <taxon>Bacteria</taxon>
        <taxon>Bacillati</taxon>
        <taxon>Actinomycetota</taxon>
        <taxon>Actinomycetes</taxon>
        <taxon>Micromonosporales</taxon>
        <taxon>Micromonosporaceae</taxon>
        <taxon>Paractinoplanes</taxon>
    </lineage>
</organism>
<reference evidence="2 3" key="1">
    <citation type="submission" date="2022-06" db="EMBL/GenBank/DDBJ databases">
        <title>New Species of the Genus Actinoplanes, ActinopZanes ferrugineus.</title>
        <authorList>
            <person name="Ding P."/>
        </authorList>
    </citation>
    <scope>NUCLEOTIDE SEQUENCE [LARGE SCALE GENOMIC DNA]</scope>
    <source>
        <strain evidence="2 3">TRM88003</strain>
    </source>
</reference>
<dbReference type="Proteomes" id="UP001523369">
    <property type="component" value="Unassembled WGS sequence"/>
</dbReference>
<name>A0ABT1E1S7_9ACTN</name>
<keyword evidence="1" id="KW-0808">Transferase</keyword>
<gene>
    <name evidence="2" type="ORF">M1L60_41630</name>
</gene>